<organism evidence="1 2">
    <name type="scientific">Psylliodes chrysocephalus</name>
    <dbReference type="NCBI Taxonomy" id="3402493"/>
    <lineage>
        <taxon>Eukaryota</taxon>
        <taxon>Metazoa</taxon>
        <taxon>Ecdysozoa</taxon>
        <taxon>Arthropoda</taxon>
        <taxon>Hexapoda</taxon>
        <taxon>Insecta</taxon>
        <taxon>Pterygota</taxon>
        <taxon>Neoptera</taxon>
        <taxon>Endopterygota</taxon>
        <taxon>Coleoptera</taxon>
        <taxon>Polyphaga</taxon>
        <taxon>Cucujiformia</taxon>
        <taxon>Chrysomeloidea</taxon>
        <taxon>Chrysomelidae</taxon>
        <taxon>Galerucinae</taxon>
        <taxon>Alticini</taxon>
        <taxon>Psylliodes</taxon>
    </lineage>
</organism>
<evidence type="ECO:0000313" key="1">
    <source>
        <dbReference type="EMBL" id="CAH1098697.1"/>
    </source>
</evidence>
<protein>
    <submittedName>
        <fullName evidence="1">Uncharacterized protein</fullName>
    </submittedName>
</protein>
<dbReference type="OrthoDB" id="8197165at2759"/>
<dbReference type="AlphaFoldDB" id="A0A9P0C813"/>
<reference evidence="1" key="1">
    <citation type="submission" date="2022-01" db="EMBL/GenBank/DDBJ databases">
        <authorList>
            <person name="King R."/>
        </authorList>
    </citation>
    <scope>NUCLEOTIDE SEQUENCE</scope>
</reference>
<accession>A0A9P0C813</accession>
<dbReference type="EMBL" id="OV651813">
    <property type="protein sequence ID" value="CAH1098697.1"/>
    <property type="molecule type" value="Genomic_DNA"/>
</dbReference>
<sequence>MRCYICGITAKDFNDLSKRKEKNIQAVSFGLSILHDRIRFFESLLHLAYKLSIIKWRLTSAEDKEIHAETKKRIQEPFKVELGLLVDIAKADFGNTNDGNTSRRFFQDPEISARITGIDVTLIERFKVILEALSSEHMIDVEKFSAYASETA</sequence>
<keyword evidence="2" id="KW-1185">Reference proteome</keyword>
<gene>
    <name evidence="1" type="ORF">PSYICH_LOCUS530</name>
</gene>
<dbReference type="Proteomes" id="UP001153636">
    <property type="component" value="Chromosome 1"/>
</dbReference>
<proteinExistence type="predicted"/>
<evidence type="ECO:0000313" key="2">
    <source>
        <dbReference type="Proteomes" id="UP001153636"/>
    </source>
</evidence>
<name>A0A9P0C813_9CUCU</name>